<dbReference type="Proteomes" id="UP000238916">
    <property type="component" value="Unassembled WGS sequence"/>
</dbReference>
<keyword evidence="1" id="KW-0472">Membrane</keyword>
<dbReference type="AlphaFoldDB" id="A0A2U3LJD9"/>
<evidence type="ECO:0000256" key="1">
    <source>
        <dbReference type="SAM" id="Phobius"/>
    </source>
</evidence>
<proteinExistence type="predicted"/>
<evidence type="ECO:0000313" key="3">
    <source>
        <dbReference type="Proteomes" id="UP000238916"/>
    </source>
</evidence>
<keyword evidence="1" id="KW-1133">Transmembrane helix</keyword>
<feature type="transmembrane region" description="Helical" evidence="1">
    <location>
        <begin position="39"/>
        <end position="62"/>
    </location>
</feature>
<gene>
    <name evidence="2" type="ORF">SBF1_5490001</name>
</gene>
<protein>
    <submittedName>
        <fullName evidence="2">Uncharacterized protein</fullName>
    </submittedName>
</protein>
<dbReference type="EMBL" id="OMOF01000500">
    <property type="protein sequence ID" value="SPF51952.1"/>
    <property type="molecule type" value="Genomic_DNA"/>
</dbReference>
<keyword evidence="1" id="KW-0812">Transmembrane</keyword>
<reference evidence="3" key="1">
    <citation type="submission" date="2018-02" db="EMBL/GenBank/DDBJ databases">
        <authorList>
            <person name="Hausmann B."/>
        </authorList>
    </citation>
    <scope>NUCLEOTIDE SEQUENCE [LARGE SCALE GENOMIC DNA]</scope>
    <source>
        <strain evidence="3">Peat soil MAG SbF1</strain>
    </source>
</reference>
<evidence type="ECO:0000313" key="2">
    <source>
        <dbReference type="EMBL" id="SPF51952.1"/>
    </source>
</evidence>
<accession>A0A2U3LJD9</accession>
<organism evidence="2 3">
    <name type="scientific">Candidatus Desulfosporosinus infrequens</name>
    <dbReference type="NCBI Taxonomy" id="2043169"/>
    <lineage>
        <taxon>Bacteria</taxon>
        <taxon>Bacillati</taxon>
        <taxon>Bacillota</taxon>
        <taxon>Clostridia</taxon>
        <taxon>Eubacteriales</taxon>
        <taxon>Desulfitobacteriaceae</taxon>
        <taxon>Desulfosporosinus</taxon>
    </lineage>
</organism>
<sequence length="65" mass="7831">MRRYTWQFNNSHHIGQIGTSLHNLTLCQVLMLLRDFREWIWSVYYSIGKIVQIISDYVIIFINKG</sequence>
<name>A0A2U3LJD9_9FIRM</name>